<organism evidence="1 2">
    <name type="scientific">Ramlibacter terrae</name>
    <dbReference type="NCBI Taxonomy" id="2732511"/>
    <lineage>
        <taxon>Bacteria</taxon>
        <taxon>Pseudomonadati</taxon>
        <taxon>Pseudomonadota</taxon>
        <taxon>Betaproteobacteria</taxon>
        <taxon>Burkholderiales</taxon>
        <taxon>Comamonadaceae</taxon>
        <taxon>Ramlibacter</taxon>
    </lineage>
</organism>
<dbReference type="EMBL" id="CP053418">
    <property type="protein sequence ID" value="QJW84823.1"/>
    <property type="molecule type" value="Genomic_DNA"/>
</dbReference>
<dbReference type="Proteomes" id="UP000500826">
    <property type="component" value="Chromosome"/>
</dbReference>
<reference evidence="1 2" key="1">
    <citation type="submission" date="2020-05" db="EMBL/GenBank/DDBJ databases">
        <title>Ramlibacter rhizophilus sp. nov., isolated from rhizosphere soil of national flower Mugunghwa from South Korea.</title>
        <authorList>
            <person name="Zheng-Fei Y."/>
            <person name="Huan T."/>
        </authorList>
    </citation>
    <scope>NUCLEOTIDE SEQUENCE [LARGE SCALE GENOMIC DNA]</scope>
    <source>
        <strain evidence="1 2">H242</strain>
    </source>
</reference>
<accession>A0ABX6P436</accession>
<gene>
    <name evidence="1" type="ORF">HK414_17955</name>
</gene>
<sequence length="98" mass="10463">MTTMQRWRAADERAVDLEVAVLEASLRSLQGRGKPPTPEDWARAGAARAEAKALFPAAMAEVDRVNARANAVLDAAGSGVRRAPSVRPCALRGDRRGP</sequence>
<reference evidence="1 2" key="2">
    <citation type="submission" date="2020-05" db="EMBL/GenBank/DDBJ databases">
        <authorList>
            <person name="Khan S.A."/>
            <person name="Jeon C.O."/>
            <person name="Chun B.H."/>
        </authorList>
    </citation>
    <scope>NUCLEOTIDE SEQUENCE [LARGE SCALE GENOMIC DNA]</scope>
    <source>
        <strain evidence="1 2">H242</strain>
    </source>
</reference>
<evidence type="ECO:0000313" key="2">
    <source>
        <dbReference type="Proteomes" id="UP000500826"/>
    </source>
</evidence>
<name>A0ABX6P436_9BURK</name>
<proteinExistence type="predicted"/>
<evidence type="ECO:0000313" key="1">
    <source>
        <dbReference type="EMBL" id="QJW84823.1"/>
    </source>
</evidence>
<keyword evidence="2" id="KW-1185">Reference proteome</keyword>
<protein>
    <submittedName>
        <fullName evidence="1">Uncharacterized protein</fullName>
    </submittedName>
</protein>